<proteinExistence type="predicted"/>
<feature type="transmembrane region" description="Helical" evidence="1">
    <location>
        <begin position="41"/>
        <end position="64"/>
    </location>
</feature>
<reference evidence="3" key="1">
    <citation type="submission" date="2017-04" db="EMBL/GenBank/DDBJ databases">
        <authorList>
            <person name="Varghese N."/>
            <person name="Submissions S."/>
        </authorList>
    </citation>
    <scope>NUCLEOTIDE SEQUENCE [LARGE SCALE GENOMIC DNA]</scope>
    <source>
        <strain evidence="3">RKEM611</strain>
    </source>
</reference>
<gene>
    <name evidence="2" type="ORF">SAMN06296036_115134</name>
</gene>
<feature type="transmembrane region" description="Helical" evidence="1">
    <location>
        <begin position="6"/>
        <end position="29"/>
    </location>
</feature>
<evidence type="ECO:0008006" key="4">
    <source>
        <dbReference type="Google" id="ProtNLM"/>
    </source>
</evidence>
<dbReference type="Proteomes" id="UP000192907">
    <property type="component" value="Unassembled WGS sequence"/>
</dbReference>
<dbReference type="STRING" id="1513793.SAMN06296036_115134"/>
<feature type="transmembrane region" description="Helical" evidence="1">
    <location>
        <begin position="107"/>
        <end position="127"/>
    </location>
</feature>
<protein>
    <recommendedName>
        <fullName evidence="4">Zinc/manganese transport system permease protein</fullName>
    </recommendedName>
</protein>
<name>A0A1Y6CFP1_9BACT</name>
<feature type="transmembrane region" description="Helical" evidence="1">
    <location>
        <begin position="239"/>
        <end position="260"/>
    </location>
</feature>
<keyword evidence="3" id="KW-1185">Reference proteome</keyword>
<keyword evidence="1" id="KW-0472">Membrane</keyword>
<dbReference type="AlphaFoldDB" id="A0A1Y6CFP1"/>
<feature type="transmembrane region" description="Helical" evidence="1">
    <location>
        <begin position="266"/>
        <end position="283"/>
    </location>
</feature>
<sequence>MKDLLILLDVYWISIVVASFSGILLAQLGSHLAGRDQSLQVFCLSQGALSGVLLGLLGILSVGGQEALHASVEGHSLVPSLAALGFAACLSLLLAKISRNLAESRNTIFIAIFICLISMNSLISRLFPALEQQFSRVFFGNFTTASIHTLEILGLATLLLGGAYLKRWKTYAGETFEYAFFGFVHDRGSKLKRTVFEFSVLAYICLCIQTLGFVSTLALLFLPTVLVKSWNVSNIRNHLRAVSLLITIGVPSGFILSLVVPSLPTISVIVLMMGAIALLFTFVQSMKTLK</sequence>
<organism evidence="2 3">
    <name type="scientific">Pseudobacteriovorax antillogorgiicola</name>
    <dbReference type="NCBI Taxonomy" id="1513793"/>
    <lineage>
        <taxon>Bacteria</taxon>
        <taxon>Pseudomonadati</taxon>
        <taxon>Bdellovibrionota</taxon>
        <taxon>Oligoflexia</taxon>
        <taxon>Oligoflexales</taxon>
        <taxon>Pseudobacteriovoracaceae</taxon>
        <taxon>Pseudobacteriovorax</taxon>
    </lineage>
</organism>
<keyword evidence="1" id="KW-1133">Transmembrane helix</keyword>
<keyword evidence="1" id="KW-0812">Transmembrane</keyword>
<evidence type="ECO:0000256" key="1">
    <source>
        <dbReference type="SAM" id="Phobius"/>
    </source>
</evidence>
<feature type="transmembrane region" description="Helical" evidence="1">
    <location>
        <begin position="76"/>
        <end position="95"/>
    </location>
</feature>
<evidence type="ECO:0000313" key="3">
    <source>
        <dbReference type="Proteomes" id="UP000192907"/>
    </source>
</evidence>
<evidence type="ECO:0000313" key="2">
    <source>
        <dbReference type="EMBL" id="SMF49944.1"/>
    </source>
</evidence>
<dbReference type="EMBL" id="FWZT01000015">
    <property type="protein sequence ID" value="SMF49944.1"/>
    <property type="molecule type" value="Genomic_DNA"/>
</dbReference>
<dbReference type="RefSeq" id="WP_132319858.1">
    <property type="nucleotide sequence ID" value="NZ_FWZT01000015.1"/>
</dbReference>
<feature type="transmembrane region" description="Helical" evidence="1">
    <location>
        <begin position="200"/>
        <end position="227"/>
    </location>
</feature>
<accession>A0A1Y6CFP1</accession>